<dbReference type="PANTHER" id="PTHR16222">
    <property type="entry name" value="ADP-RIBOSYLGLYCOHYDROLASE"/>
    <property type="match status" value="1"/>
</dbReference>
<evidence type="ECO:0000256" key="3">
    <source>
        <dbReference type="PIRSR" id="PIRSR605502-1"/>
    </source>
</evidence>
<feature type="binding site" evidence="3">
    <location>
        <position position="85"/>
    </location>
    <ligand>
        <name>Mg(2+)</name>
        <dbReference type="ChEBI" id="CHEBI:18420"/>
        <label>1</label>
    </ligand>
</feature>
<name>A0A511RJ54_9DEIN</name>
<dbReference type="GO" id="GO:0016787">
    <property type="term" value="F:hydrolase activity"/>
    <property type="evidence" value="ECO:0007669"/>
    <property type="project" value="UniProtKB-KW"/>
</dbReference>
<organism evidence="4 5">
    <name type="scientific">Oceanithermus desulfurans NBRC 100063</name>
    <dbReference type="NCBI Taxonomy" id="1227550"/>
    <lineage>
        <taxon>Bacteria</taxon>
        <taxon>Thermotogati</taxon>
        <taxon>Deinococcota</taxon>
        <taxon>Deinococci</taxon>
        <taxon>Thermales</taxon>
        <taxon>Thermaceae</taxon>
        <taxon>Oceanithermus</taxon>
    </lineage>
</organism>
<feature type="binding site" evidence="3">
    <location>
        <position position="297"/>
    </location>
    <ligand>
        <name>Mg(2+)</name>
        <dbReference type="ChEBI" id="CHEBI:18420"/>
        <label>1</label>
    </ligand>
</feature>
<dbReference type="Pfam" id="PF03747">
    <property type="entry name" value="ADP_ribosyl_GH"/>
    <property type="match status" value="1"/>
</dbReference>
<dbReference type="Proteomes" id="UP000321827">
    <property type="component" value="Unassembled WGS sequence"/>
</dbReference>
<keyword evidence="3" id="KW-0460">Magnesium</keyword>
<feature type="binding site" evidence="3">
    <location>
        <position position="298"/>
    </location>
    <ligand>
        <name>Mg(2+)</name>
        <dbReference type="ChEBI" id="CHEBI:18420"/>
        <label>1</label>
    </ligand>
</feature>
<evidence type="ECO:0000313" key="4">
    <source>
        <dbReference type="EMBL" id="GEM88856.1"/>
    </source>
</evidence>
<sequence length="342" mass="36682">METAWQQVRRALEAEGWNLDAFERPLSWPFEPRPLTVGRVRGTLFGVAIGDALGAPVEGRPGSRRAAAPVRRLLPHHERPAGTVTDDTQLTLAVASSLLERGTLDPEDLVRRFLRTGPELVGAGWATRQALERLGRGAAWWLAGSASAGNGAAMRAAPVGLFFESPDAIRRAAFLQALVTHRDPTAVASSIVHALWVGWLARGGPADAGALAWAVAAVDGLERPLATRHRKRRSVTLAGLLREVGGFQGRPQEAFEHFRTGAFVLESLPSAAAVFLSHPEEPEAVFLTLVNAGGDTDTMAALAGAWLGAYLGDRKLRSRTPSEWWQVSAAAEIERISRLGVA</sequence>
<feature type="binding site" evidence="3">
    <location>
        <position position="87"/>
    </location>
    <ligand>
        <name>Mg(2+)</name>
        <dbReference type="ChEBI" id="CHEBI:18420"/>
        <label>1</label>
    </ligand>
</feature>
<feature type="binding site" evidence="3">
    <location>
        <position position="295"/>
    </location>
    <ligand>
        <name>Mg(2+)</name>
        <dbReference type="ChEBI" id="CHEBI:18420"/>
        <label>1</label>
    </ligand>
</feature>
<keyword evidence="2 4" id="KW-0378">Hydrolase</keyword>
<dbReference type="InterPro" id="IPR050792">
    <property type="entry name" value="ADP-ribosylglycohydrolase"/>
</dbReference>
<comment type="cofactor">
    <cofactor evidence="3">
        <name>Mg(2+)</name>
        <dbReference type="ChEBI" id="CHEBI:18420"/>
    </cofactor>
    <text evidence="3">Binds 2 magnesium ions per subunit.</text>
</comment>
<dbReference type="SUPFAM" id="SSF101478">
    <property type="entry name" value="ADP-ribosylglycohydrolase"/>
    <property type="match status" value="1"/>
</dbReference>
<accession>A0A511RJ54</accession>
<feature type="binding site" evidence="3">
    <location>
        <position position="86"/>
    </location>
    <ligand>
        <name>Mg(2+)</name>
        <dbReference type="ChEBI" id="CHEBI:18420"/>
        <label>1</label>
    </ligand>
</feature>
<reference evidence="4 5" key="1">
    <citation type="submission" date="2019-07" db="EMBL/GenBank/DDBJ databases">
        <title>Whole genome shotgun sequence of Oceanithermus desulfurans NBRC 100063.</title>
        <authorList>
            <person name="Hosoyama A."/>
            <person name="Uohara A."/>
            <person name="Ohji S."/>
            <person name="Ichikawa N."/>
        </authorList>
    </citation>
    <scope>NUCLEOTIDE SEQUENCE [LARGE SCALE GENOMIC DNA]</scope>
    <source>
        <strain evidence="4 5">NBRC 100063</strain>
    </source>
</reference>
<dbReference type="InterPro" id="IPR005502">
    <property type="entry name" value="Ribosyl_crysJ1"/>
</dbReference>
<keyword evidence="3" id="KW-0479">Metal-binding</keyword>
<dbReference type="GO" id="GO:0046872">
    <property type="term" value="F:metal ion binding"/>
    <property type="evidence" value="ECO:0007669"/>
    <property type="project" value="UniProtKB-KW"/>
</dbReference>
<dbReference type="PANTHER" id="PTHR16222:SF24">
    <property type="entry name" value="ADP-RIBOSYLHYDROLASE ARH3"/>
    <property type="match status" value="1"/>
</dbReference>
<dbReference type="EMBL" id="BJXN01000002">
    <property type="protein sequence ID" value="GEM88856.1"/>
    <property type="molecule type" value="Genomic_DNA"/>
</dbReference>
<comment type="caution">
    <text evidence="4">The sequence shown here is derived from an EMBL/GenBank/DDBJ whole genome shotgun (WGS) entry which is preliminary data.</text>
</comment>
<evidence type="ECO:0000256" key="2">
    <source>
        <dbReference type="ARBA" id="ARBA00022801"/>
    </source>
</evidence>
<evidence type="ECO:0000313" key="5">
    <source>
        <dbReference type="Proteomes" id="UP000321827"/>
    </source>
</evidence>
<gene>
    <name evidence="4" type="ORF">ODE01S_02900</name>
</gene>
<dbReference type="InterPro" id="IPR036705">
    <property type="entry name" value="Ribosyl_crysJ1_sf"/>
</dbReference>
<dbReference type="Gene3D" id="1.10.4080.10">
    <property type="entry name" value="ADP-ribosylation/Crystallin J1"/>
    <property type="match status" value="1"/>
</dbReference>
<dbReference type="AlphaFoldDB" id="A0A511RJ54"/>
<evidence type="ECO:0000256" key="1">
    <source>
        <dbReference type="ARBA" id="ARBA00010702"/>
    </source>
</evidence>
<protein>
    <submittedName>
        <fullName evidence="4">ADP-ribosylglycohydrolase</fullName>
    </submittedName>
</protein>
<dbReference type="RefSeq" id="WP_183677504.1">
    <property type="nucleotide sequence ID" value="NZ_BJXN01000002.1"/>
</dbReference>
<comment type="similarity">
    <text evidence="1">Belongs to the ADP-ribosylglycohydrolase family.</text>
</comment>
<proteinExistence type="inferred from homology"/>